<evidence type="ECO:0000313" key="1">
    <source>
        <dbReference type="EMBL" id="MEX4010242.1"/>
    </source>
</evidence>
<protein>
    <submittedName>
        <fullName evidence="1">Sarcosine oxidase subunit gamma family protein</fullName>
    </submittedName>
</protein>
<dbReference type="InterPro" id="IPR006280">
    <property type="entry name" value="SoxG_het"/>
</dbReference>
<dbReference type="RefSeq" id="WP_368804952.1">
    <property type="nucleotide sequence ID" value="NZ_JAZHFV010000010.1"/>
</dbReference>
<keyword evidence="2" id="KW-1185">Reference proteome</keyword>
<dbReference type="Gene3D" id="3.30.1360.120">
    <property type="entry name" value="Probable tRNA modification gtpase trme, domain 1"/>
    <property type="match status" value="1"/>
</dbReference>
<proteinExistence type="predicted"/>
<dbReference type="NCBIfam" id="TIGR01375">
    <property type="entry name" value="soxG"/>
    <property type="match status" value="1"/>
</dbReference>
<dbReference type="Gene3D" id="3.30.70.1520">
    <property type="entry name" value="Heterotetrameric sarcosine oxidase"/>
    <property type="match status" value="1"/>
</dbReference>
<accession>A0ABV3WZY1</accession>
<evidence type="ECO:0000313" key="2">
    <source>
        <dbReference type="Proteomes" id="UP001559025"/>
    </source>
</evidence>
<organism evidence="1 2">
    <name type="scientific">Neoaquamicrobium sediminum</name>
    <dbReference type="NCBI Taxonomy" id="1849104"/>
    <lineage>
        <taxon>Bacteria</taxon>
        <taxon>Pseudomonadati</taxon>
        <taxon>Pseudomonadota</taxon>
        <taxon>Alphaproteobacteria</taxon>
        <taxon>Hyphomicrobiales</taxon>
        <taxon>Phyllobacteriaceae</taxon>
        <taxon>Neoaquamicrobium</taxon>
    </lineage>
</organism>
<dbReference type="EMBL" id="JAZHFV010000010">
    <property type="protein sequence ID" value="MEX4010242.1"/>
    <property type="molecule type" value="Genomic_DNA"/>
</dbReference>
<dbReference type="SUPFAM" id="SSF103025">
    <property type="entry name" value="Folate-binding domain"/>
    <property type="match status" value="1"/>
</dbReference>
<name>A0ABV3WZY1_9HYPH</name>
<reference evidence="1 2" key="1">
    <citation type="submission" date="2024-01" db="EMBL/GenBank/DDBJ databases">
        <title>New evidence supports the origin of RcGTA from prophage.</title>
        <authorList>
            <person name="Xu Y."/>
            <person name="Liu B."/>
            <person name="Chen F."/>
        </authorList>
    </citation>
    <scope>NUCLEOTIDE SEQUENCE [LARGE SCALE GENOMIC DNA]</scope>
    <source>
        <strain evidence="1 2">CBW1107-2</strain>
    </source>
</reference>
<dbReference type="InterPro" id="IPR027266">
    <property type="entry name" value="TrmE/GcvT-like"/>
</dbReference>
<sequence length="195" mass="20707">MVEQASPLGDAYRPGSHGNLVDGAGVVITETRPGSIVEVAAWPGQRTALLEAIRAAISLDLGDRPGAGAMHEERSGFGIGPGRLLLVDEAEGLAQTLANAVGNETGTVTDLSHGRTAIRVEGDQAEWVLSKLFPIHISPDGFPVGEGRATAHHDISAAIQRTGAHSFDIYVFRSFARSFWKVLCHSAEEVGYEIR</sequence>
<dbReference type="Pfam" id="PF04268">
    <property type="entry name" value="SoxG"/>
    <property type="match status" value="1"/>
</dbReference>
<dbReference type="InterPro" id="IPR007375">
    <property type="entry name" value="SoxG"/>
</dbReference>
<comment type="caution">
    <text evidence="1">The sequence shown here is derived from an EMBL/GenBank/DDBJ whole genome shotgun (WGS) entry which is preliminary data.</text>
</comment>
<dbReference type="Proteomes" id="UP001559025">
    <property type="component" value="Unassembled WGS sequence"/>
</dbReference>
<gene>
    <name evidence="1" type="primary">soxG</name>
    <name evidence="1" type="ORF">V1479_23250</name>
</gene>